<dbReference type="GO" id="GO:0020037">
    <property type="term" value="F:heme binding"/>
    <property type="evidence" value="ECO:0007669"/>
    <property type="project" value="InterPro"/>
</dbReference>
<evidence type="ECO:0000256" key="7">
    <source>
        <dbReference type="ARBA" id="ARBA00023004"/>
    </source>
</evidence>
<organism evidence="10 11">
    <name type="scientific">Daedalea quercina L-15889</name>
    <dbReference type="NCBI Taxonomy" id="1314783"/>
    <lineage>
        <taxon>Eukaryota</taxon>
        <taxon>Fungi</taxon>
        <taxon>Dikarya</taxon>
        <taxon>Basidiomycota</taxon>
        <taxon>Agaricomycotina</taxon>
        <taxon>Agaricomycetes</taxon>
        <taxon>Polyporales</taxon>
        <taxon>Fomitopsis</taxon>
    </lineage>
</organism>
<dbReference type="EMBL" id="KV429035">
    <property type="protein sequence ID" value="KZT73906.1"/>
    <property type="molecule type" value="Genomic_DNA"/>
</dbReference>
<comment type="pathway">
    <text evidence="2">Secondary metabolite biosynthesis.</text>
</comment>
<keyword evidence="5 9" id="KW-0479">Metal-binding</keyword>
<reference evidence="10 11" key="1">
    <citation type="journal article" date="2016" name="Mol. Biol. Evol.">
        <title>Comparative Genomics of Early-Diverging Mushroom-Forming Fungi Provides Insights into the Origins of Lignocellulose Decay Capabilities.</title>
        <authorList>
            <person name="Nagy L.G."/>
            <person name="Riley R."/>
            <person name="Tritt A."/>
            <person name="Adam C."/>
            <person name="Daum C."/>
            <person name="Floudas D."/>
            <person name="Sun H."/>
            <person name="Yadav J.S."/>
            <person name="Pangilinan J."/>
            <person name="Larsson K.H."/>
            <person name="Matsuura K."/>
            <person name="Barry K."/>
            <person name="Labutti K."/>
            <person name="Kuo R."/>
            <person name="Ohm R.A."/>
            <person name="Bhattacharya S.S."/>
            <person name="Shirouzu T."/>
            <person name="Yoshinaga Y."/>
            <person name="Martin F.M."/>
            <person name="Grigoriev I.V."/>
            <person name="Hibbett D.S."/>
        </authorList>
    </citation>
    <scope>NUCLEOTIDE SEQUENCE [LARGE SCALE GENOMIC DNA]</scope>
    <source>
        <strain evidence="10 11">L-15889</strain>
    </source>
</reference>
<proteinExistence type="inferred from homology"/>
<dbReference type="InterPro" id="IPR036396">
    <property type="entry name" value="Cyt_P450_sf"/>
</dbReference>
<dbReference type="InterPro" id="IPR002403">
    <property type="entry name" value="Cyt_P450_E_grp-IV"/>
</dbReference>
<dbReference type="GO" id="GO:0016705">
    <property type="term" value="F:oxidoreductase activity, acting on paired donors, with incorporation or reduction of molecular oxygen"/>
    <property type="evidence" value="ECO:0007669"/>
    <property type="project" value="InterPro"/>
</dbReference>
<dbReference type="PANTHER" id="PTHR24305">
    <property type="entry name" value="CYTOCHROME P450"/>
    <property type="match status" value="1"/>
</dbReference>
<keyword evidence="8" id="KW-0503">Monooxygenase</keyword>
<comment type="cofactor">
    <cofactor evidence="1 9">
        <name>heme</name>
        <dbReference type="ChEBI" id="CHEBI:30413"/>
    </cofactor>
</comment>
<dbReference type="InterPro" id="IPR001128">
    <property type="entry name" value="Cyt_P450"/>
</dbReference>
<dbReference type="Pfam" id="PF00067">
    <property type="entry name" value="p450"/>
    <property type="match status" value="1"/>
</dbReference>
<dbReference type="OrthoDB" id="1470350at2759"/>
<evidence type="ECO:0000313" key="11">
    <source>
        <dbReference type="Proteomes" id="UP000076727"/>
    </source>
</evidence>
<evidence type="ECO:0000256" key="4">
    <source>
        <dbReference type="ARBA" id="ARBA00022617"/>
    </source>
</evidence>
<evidence type="ECO:0000256" key="8">
    <source>
        <dbReference type="ARBA" id="ARBA00023033"/>
    </source>
</evidence>
<keyword evidence="6" id="KW-0560">Oxidoreductase</keyword>
<dbReference type="PANTHER" id="PTHR24305:SF166">
    <property type="entry name" value="CYTOCHROME P450 12A4, MITOCHONDRIAL-RELATED"/>
    <property type="match status" value="1"/>
</dbReference>
<evidence type="ECO:0000313" key="10">
    <source>
        <dbReference type="EMBL" id="KZT73906.1"/>
    </source>
</evidence>
<dbReference type="InterPro" id="IPR050121">
    <property type="entry name" value="Cytochrome_P450_monoxygenase"/>
</dbReference>
<dbReference type="STRING" id="1314783.A0A165TT32"/>
<dbReference type="GO" id="GO:0004497">
    <property type="term" value="F:monooxygenase activity"/>
    <property type="evidence" value="ECO:0007669"/>
    <property type="project" value="UniProtKB-KW"/>
</dbReference>
<comment type="similarity">
    <text evidence="3">Belongs to the cytochrome P450 family.</text>
</comment>
<evidence type="ECO:0000256" key="5">
    <source>
        <dbReference type="ARBA" id="ARBA00022723"/>
    </source>
</evidence>
<protein>
    <submittedName>
        <fullName evidence="10">Cytochrome P450</fullName>
    </submittedName>
</protein>
<keyword evidence="7 9" id="KW-0408">Iron</keyword>
<accession>A0A165TT32</accession>
<dbReference type="SUPFAM" id="SSF48264">
    <property type="entry name" value="Cytochrome P450"/>
    <property type="match status" value="1"/>
</dbReference>
<gene>
    <name evidence="10" type="ORF">DAEQUDRAFT_761851</name>
</gene>
<dbReference type="PRINTS" id="PR00385">
    <property type="entry name" value="P450"/>
</dbReference>
<dbReference type="Proteomes" id="UP000076727">
    <property type="component" value="Unassembled WGS sequence"/>
</dbReference>
<evidence type="ECO:0000256" key="6">
    <source>
        <dbReference type="ARBA" id="ARBA00023002"/>
    </source>
</evidence>
<feature type="binding site" description="axial binding residue" evidence="9">
    <location>
        <position position="467"/>
    </location>
    <ligand>
        <name>heme</name>
        <dbReference type="ChEBI" id="CHEBI:30413"/>
    </ligand>
    <ligandPart>
        <name>Fe</name>
        <dbReference type="ChEBI" id="CHEBI:18248"/>
    </ligandPart>
</feature>
<dbReference type="Gene3D" id="1.10.630.10">
    <property type="entry name" value="Cytochrome P450"/>
    <property type="match status" value="1"/>
</dbReference>
<keyword evidence="11" id="KW-1185">Reference proteome</keyword>
<dbReference type="PRINTS" id="PR00465">
    <property type="entry name" value="EP450IV"/>
</dbReference>
<keyword evidence="4 9" id="KW-0349">Heme</keyword>
<evidence type="ECO:0000256" key="1">
    <source>
        <dbReference type="ARBA" id="ARBA00001971"/>
    </source>
</evidence>
<dbReference type="GO" id="GO:0005506">
    <property type="term" value="F:iron ion binding"/>
    <property type="evidence" value="ECO:0007669"/>
    <property type="project" value="InterPro"/>
</dbReference>
<dbReference type="AlphaFoldDB" id="A0A165TT32"/>
<evidence type="ECO:0000256" key="9">
    <source>
        <dbReference type="PIRSR" id="PIRSR602403-1"/>
    </source>
</evidence>
<name>A0A165TT32_9APHY</name>
<evidence type="ECO:0000256" key="2">
    <source>
        <dbReference type="ARBA" id="ARBA00005179"/>
    </source>
</evidence>
<dbReference type="CDD" id="cd11069">
    <property type="entry name" value="CYP_FUM15-like"/>
    <property type="match status" value="1"/>
</dbReference>
<evidence type="ECO:0000256" key="3">
    <source>
        <dbReference type="ARBA" id="ARBA00010617"/>
    </source>
</evidence>
<sequence>MAMAHLRRIRGPQAASFWTGNLKQFFTRDGADFQWHVAHDFGTVVKLNGSFGEPMLYVADPKALHTILIKDEPIFPERPDFFAINRLMFGRHALVSTMGAQHGRQRKLLNPVFSVNHMRHMLPLFYSIAHQASSSLHSGSLRSAIASRVGEEGSEVDVLGWMARTALELIGQGGLGCSLDPLVSDSTDAYGQAMKSLVPTLYKLHLYRPLLLATQDTVPARLRRAFVDLYPRGTAVHELKEIIDTMDSRAREIYEAKKAAFTKGDAEVVKQVAEGKDIMSILMRANSTADAADRLSEEEVVSQMSIFLFAAMDTTSNALSRILHMLALHPDVQEKLRQELLGAGAAGGMEYDELNRLPFLDCICRETLRVYPPVPTMMRVASKDTILPLSEPIYTIDGTRMDEIPIVKGTQLVVGAIGCNTSRTLWGEDAHEWKPERWLSVPQAVADARIPGVYSNILTFLGGKRACIGFKFSEMEMKVVLSVLVSTFTFELPETPIAWNVGGVWYPTAGKDSPKPEMPLKVGLYKRSQA</sequence>